<feature type="transmembrane region" description="Helical" evidence="1">
    <location>
        <begin position="172"/>
        <end position="193"/>
    </location>
</feature>
<comment type="caution">
    <text evidence="2">The sequence shown here is derived from an EMBL/GenBank/DDBJ whole genome shotgun (WGS) entry which is preliminary data.</text>
</comment>
<feature type="transmembrane region" description="Helical" evidence="1">
    <location>
        <begin position="320"/>
        <end position="338"/>
    </location>
</feature>
<keyword evidence="1" id="KW-0472">Membrane</keyword>
<accession>A0AA37Q5F1</accession>
<dbReference type="Proteomes" id="UP001161325">
    <property type="component" value="Unassembled WGS sequence"/>
</dbReference>
<keyword evidence="1" id="KW-0812">Transmembrane</keyword>
<keyword evidence="3" id="KW-1185">Reference proteome</keyword>
<keyword evidence="1" id="KW-1133">Transmembrane helix</keyword>
<evidence type="ECO:0000313" key="2">
    <source>
        <dbReference type="EMBL" id="GLC26664.1"/>
    </source>
</evidence>
<evidence type="ECO:0008006" key="4">
    <source>
        <dbReference type="Google" id="ProtNLM"/>
    </source>
</evidence>
<feature type="transmembrane region" description="Helical" evidence="1">
    <location>
        <begin position="102"/>
        <end position="127"/>
    </location>
</feature>
<reference evidence="2" key="1">
    <citation type="submission" date="2022-08" db="EMBL/GenBank/DDBJ databases">
        <title>Draft genome sequencing of Roseisolibacter agri AW1220.</title>
        <authorList>
            <person name="Tobiishi Y."/>
            <person name="Tonouchi A."/>
        </authorList>
    </citation>
    <scope>NUCLEOTIDE SEQUENCE</scope>
    <source>
        <strain evidence="2">AW1220</strain>
    </source>
</reference>
<dbReference type="EMBL" id="BRXS01000005">
    <property type="protein sequence ID" value="GLC26664.1"/>
    <property type="molecule type" value="Genomic_DNA"/>
</dbReference>
<dbReference type="AlphaFoldDB" id="A0AA37Q5F1"/>
<gene>
    <name evidence="2" type="ORF">rosag_31770</name>
</gene>
<protein>
    <recommendedName>
        <fullName evidence="4">DUF2029 domain-containing protein</fullName>
    </recommendedName>
</protein>
<feature type="transmembrane region" description="Helical" evidence="1">
    <location>
        <begin position="291"/>
        <end position="314"/>
    </location>
</feature>
<evidence type="ECO:0000256" key="1">
    <source>
        <dbReference type="SAM" id="Phobius"/>
    </source>
</evidence>
<feature type="transmembrane region" description="Helical" evidence="1">
    <location>
        <begin position="37"/>
        <end position="55"/>
    </location>
</feature>
<feature type="transmembrane region" description="Helical" evidence="1">
    <location>
        <begin position="200"/>
        <end position="218"/>
    </location>
</feature>
<proteinExistence type="predicted"/>
<evidence type="ECO:0000313" key="3">
    <source>
        <dbReference type="Proteomes" id="UP001161325"/>
    </source>
</evidence>
<name>A0AA37Q5F1_9BACT</name>
<organism evidence="2 3">
    <name type="scientific">Roseisolibacter agri</name>
    <dbReference type="NCBI Taxonomy" id="2014610"/>
    <lineage>
        <taxon>Bacteria</taxon>
        <taxon>Pseudomonadati</taxon>
        <taxon>Gemmatimonadota</taxon>
        <taxon>Gemmatimonadia</taxon>
        <taxon>Gemmatimonadales</taxon>
        <taxon>Gemmatimonadaceae</taxon>
        <taxon>Roseisolibacter</taxon>
    </lineage>
</organism>
<sequence>MDRAAVQCGADAQIGGRLPPSRPSNVPPRSSRASGPLLLALGVGLAAAAFVWFGAQRVTPNGDARSDFDHLWFAARVLWSGGDPYAAIGPHAGAAFRFQWPLYYPLTTVVAVLPLAALPLPVARALFVAAPAALLTWQLARRSRWHPLGLLSYGVIDALGAAQWSVLTTAAALTPVAGGLLALKPQAALAWVLATLSPRLLRDVAIVGLALLAVSLWLDPAWIGRWLHAVSTATHVRPLIVRPLAWPLLLALSRWRRLDARVLLATALVPITPAPYELVPLLLVPRSRVQMLALVSCTWIAYAVQYQLVVHVAMARRVGVAQDALLALVLLPALVLVLRRPNVGAVPPWAADAAHWLRTRGRLPTAAP</sequence>
<feature type="transmembrane region" description="Helical" evidence="1">
    <location>
        <begin position="262"/>
        <end position="284"/>
    </location>
</feature>